<protein>
    <submittedName>
        <fullName evidence="6">Heme-binding protein A</fullName>
    </submittedName>
</protein>
<dbReference type="InterPro" id="IPR000914">
    <property type="entry name" value="SBP_5_dom"/>
</dbReference>
<dbReference type="GO" id="GO:0015833">
    <property type="term" value="P:peptide transport"/>
    <property type="evidence" value="ECO:0007669"/>
    <property type="project" value="TreeGrafter"/>
</dbReference>
<sequence length="310" mass="34435">MRSVLEKFADYWDDSRGHFDTIEMLVINDATARNAALQSGQVQMINSVDPKVADLLKRAPGVTVDAAAGRGHYVFIMRCNVAPFDNNDLRMALKLAIDREEMVKKILNGYGSVGNDFPINAAYPLFDASIPQRKYDPEQAAHYYKKSGHSGPIVLETADGAFPGAVDAAALFQQSAKKAGIDLQIKRDPNDGYWTDVWNKRPFCASYWGGRPVQDQMYSTAYLSTADWNDTAFKDKHFDEIILKARGELDVTKRKALYHDAAMLVRDTGGAIVPMFNDFISAYNDKVAGWSDNANQDMMNGLAGVLTWQA</sequence>
<evidence type="ECO:0000256" key="3">
    <source>
        <dbReference type="ARBA" id="ARBA00022448"/>
    </source>
</evidence>
<name>A0A1J5PJM8_9ZZZZ</name>
<evidence type="ECO:0000256" key="2">
    <source>
        <dbReference type="ARBA" id="ARBA00005695"/>
    </source>
</evidence>
<dbReference type="EMBL" id="MLJW01003915">
    <property type="protein sequence ID" value="OIQ71016.1"/>
    <property type="molecule type" value="Genomic_DNA"/>
</dbReference>
<evidence type="ECO:0000313" key="6">
    <source>
        <dbReference type="EMBL" id="OIQ71016.1"/>
    </source>
</evidence>
<reference evidence="6" key="1">
    <citation type="submission" date="2016-10" db="EMBL/GenBank/DDBJ databases">
        <title>Sequence of Gallionella enrichment culture.</title>
        <authorList>
            <person name="Poehlein A."/>
            <person name="Muehling M."/>
            <person name="Daniel R."/>
        </authorList>
    </citation>
    <scope>NUCLEOTIDE SEQUENCE</scope>
</reference>
<dbReference type="InterPro" id="IPR039424">
    <property type="entry name" value="SBP_5"/>
</dbReference>
<comment type="caution">
    <text evidence="6">The sequence shown here is derived from an EMBL/GenBank/DDBJ whole genome shotgun (WGS) entry which is preliminary data.</text>
</comment>
<dbReference type="AlphaFoldDB" id="A0A1J5PJM8"/>
<evidence type="ECO:0000256" key="1">
    <source>
        <dbReference type="ARBA" id="ARBA00004196"/>
    </source>
</evidence>
<proteinExistence type="inferred from homology"/>
<keyword evidence="4" id="KW-0732">Signal</keyword>
<dbReference type="SUPFAM" id="SSF53850">
    <property type="entry name" value="Periplasmic binding protein-like II"/>
    <property type="match status" value="1"/>
</dbReference>
<dbReference type="Pfam" id="PF00496">
    <property type="entry name" value="SBP_bac_5"/>
    <property type="match status" value="1"/>
</dbReference>
<organism evidence="6">
    <name type="scientific">mine drainage metagenome</name>
    <dbReference type="NCBI Taxonomy" id="410659"/>
    <lineage>
        <taxon>unclassified sequences</taxon>
        <taxon>metagenomes</taxon>
        <taxon>ecological metagenomes</taxon>
    </lineage>
</organism>
<dbReference type="CDD" id="cd08503">
    <property type="entry name" value="PBP2_NikA_DppA_OppA_like_17"/>
    <property type="match status" value="1"/>
</dbReference>
<comment type="subcellular location">
    <subcellularLocation>
        <location evidence="1">Cell envelope</location>
    </subcellularLocation>
</comment>
<dbReference type="PANTHER" id="PTHR30290">
    <property type="entry name" value="PERIPLASMIC BINDING COMPONENT OF ABC TRANSPORTER"/>
    <property type="match status" value="1"/>
</dbReference>
<comment type="similarity">
    <text evidence="2">Belongs to the bacterial solute-binding protein 5 family.</text>
</comment>
<evidence type="ECO:0000259" key="5">
    <source>
        <dbReference type="Pfam" id="PF00496"/>
    </source>
</evidence>
<gene>
    <name evidence="6" type="primary">hbpA_8</name>
    <name evidence="6" type="ORF">GALL_473690</name>
</gene>
<dbReference type="PANTHER" id="PTHR30290:SF10">
    <property type="entry name" value="PERIPLASMIC OLIGOPEPTIDE-BINDING PROTEIN-RELATED"/>
    <property type="match status" value="1"/>
</dbReference>
<feature type="domain" description="Solute-binding protein family 5" evidence="5">
    <location>
        <begin position="4"/>
        <end position="229"/>
    </location>
</feature>
<dbReference type="GO" id="GO:1904680">
    <property type="term" value="F:peptide transmembrane transporter activity"/>
    <property type="evidence" value="ECO:0007669"/>
    <property type="project" value="TreeGrafter"/>
</dbReference>
<accession>A0A1J5PJM8</accession>
<evidence type="ECO:0000256" key="4">
    <source>
        <dbReference type="ARBA" id="ARBA00022729"/>
    </source>
</evidence>
<dbReference type="Gene3D" id="3.10.105.10">
    <property type="entry name" value="Dipeptide-binding Protein, Domain 3"/>
    <property type="match status" value="1"/>
</dbReference>
<dbReference type="Gene3D" id="3.40.190.10">
    <property type="entry name" value="Periplasmic binding protein-like II"/>
    <property type="match status" value="1"/>
</dbReference>
<dbReference type="GO" id="GO:0030313">
    <property type="term" value="C:cell envelope"/>
    <property type="evidence" value="ECO:0007669"/>
    <property type="project" value="UniProtKB-SubCell"/>
</dbReference>
<keyword evidence="3" id="KW-0813">Transport</keyword>